<dbReference type="InterPro" id="IPR006029">
    <property type="entry name" value="Neurotrans-gated_channel_TM"/>
</dbReference>
<dbReference type="InterPro" id="IPR036719">
    <property type="entry name" value="Neuro-gated_channel_TM_sf"/>
</dbReference>
<feature type="chain" id="PRO_5042018646" description="Neurotransmitter-gated ion-channel transmembrane domain-containing protein" evidence="3">
    <location>
        <begin position="24"/>
        <end position="152"/>
    </location>
</feature>
<dbReference type="GO" id="GO:0006811">
    <property type="term" value="P:monoatomic ion transport"/>
    <property type="evidence" value="ECO:0007669"/>
    <property type="project" value="InterPro"/>
</dbReference>
<evidence type="ECO:0000313" key="6">
    <source>
        <dbReference type="Proteomes" id="UP001209878"/>
    </source>
</evidence>
<keyword evidence="2" id="KW-1133">Transmembrane helix</keyword>
<sequence length="152" mass="17452">MSLFSSFFVLLLILVQSSPPTSASISLLGMYYCINMILIAISTMVSAVVINMTHYLQRRRVPNWLKMVCLNGCARLLCAKTELLFREECRDDDTHSLHSNGSKKSRQLHTGSPDTYYQRNLQWRAIAQVIDRVFFMCYAVGIVLSFIFVFPR</sequence>
<feature type="signal peptide" evidence="3">
    <location>
        <begin position="1"/>
        <end position="23"/>
    </location>
</feature>
<feature type="transmembrane region" description="Helical" evidence="2">
    <location>
        <begin position="129"/>
        <end position="150"/>
    </location>
</feature>
<dbReference type="EMBL" id="JAODUO010000405">
    <property type="protein sequence ID" value="KAK2181251.1"/>
    <property type="molecule type" value="Genomic_DNA"/>
</dbReference>
<dbReference type="SUPFAM" id="SSF90112">
    <property type="entry name" value="Neurotransmitter-gated ion-channel transmembrane pore"/>
    <property type="match status" value="1"/>
</dbReference>
<name>A0AAD9L1D1_RIDPI</name>
<evidence type="ECO:0000259" key="4">
    <source>
        <dbReference type="Pfam" id="PF02932"/>
    </source>
</evidence>
<protein>
    <recommendedName>
        <fullName evidence="4">Neurotransmitter-gated ion-channel transmembrane domain-containing protein</fullName>
    </recommendedName>
</protein>
<evidence type="ECO:0000313" key="5">
    <source>
        <dbReference type="EMBL" id="KAK2181251.1"/>
    </source>
</evidence>
<comment type="caution">
    <text evidence="5">The sequence shown here is derived from an EMBL/GenBank/DDBJ whole genome shotgun (WGS) entry which is preliminary data.</text>
</comment>
<keyword evidence="6" id="KW-1185">Reference proteome</keyword>
<proteinExistence type="predicted"/>
<dbReference type="InterPro" id="IPR038050">
    <property type="entry name" value="Neuro_actylchol_rec"/>
</dbReference>
<feature type="domain" description="Neurotransmitter-gated ion-channel transmembrane" evidence="4">
    <location>
        <begin position="9"/>
        <end position="96"/>
    </location>
</feature>
<evidence type="ECO:0000256" key="1">
    <source>
        <dbReference type="SAM" id="MobiDB-lite"/>
    </source>
</evidence>
<gene>
    <name evidence="5" type="ORF">NP493_405g05011</name>
</gene>
<dbReference type="Gene3D" id="1.20.58.390">
    <property type="entry name" value="Neurotransmitter-gated ion-channel transmembrane domain"/>
    <property type="match status" value="1"/>
</dbReference>
<keyword evidence="2" id="KW-0472">Membrane</keyword>
<evidence type="ECO:0000256" key="3">
    <source>
        <dbReference type="SAM" id="SignalP"/>
    </source>
</evidence>
<accession>A0AAD9L1D1</accession>
<keyword evidence="2" id="KW-0812">Transmembrane</keyword>
<dbReference type="Proteomes" id="UP001209878">
    <property type="component" value="Unassembled WGS sequence"/>
</dbReference>
<dbReference type="Pfam" id="PF02932">
    <property type="entry name" value="Neur_chan_memb"/>
    <property type="match status" value="1"/>
</dbReference>
<keyword evidence="3" id="KW-0732">Signal</keyword>
<organism evidence="5 6">
    <name type="scientific">Ridgeia piscesae</name>
    <name type="common">Tubeworm</name>
    <dbReference type="NCBI Taxonomy" id="27915"/>
    <lineage>
        <taxon>Eukaryota</taxon>
        <taxon>Metazoa</taxon>
        <taxon>Spiralia</taxon>
        <taxon>Lophotrochozoa</taxon>
        <taxon>Annelida</taxon>
        <taxon>Polychaeta</taxon>
        <taxon>Sedentaria</taxon>
        <taxon>Canalipalpata</taxon>
        <taxon>Sabellida</taxon>
        <taxon>Siboglinidae</taxon>
        <taxon>Ridgeia</taxon>
    </lineage>
</organism>
<feature type="region of interest" description="Disordered" evidence="1">
    <location>
        <begin position="92"/>
        <end position="111"/>
    </location>
</feature>
<dbReference type="GO" id="GO:0016020">
    <property type="term" value="C:membrane"/>
    <property type="evidence" value="ECO:0007669"/>
    <property type="project" value="InterPro"/>
</dbReference>
<reference evidence="5" key="1">
    <citation type="journal article" date="2023" name="Mol. Biol. Evol.">
        <title>Third-Generation Sequencing Reveals the Adaptive Role of the Epigenome in Three Deep-Sea Polychaetes.</title>
        <authorList>
            <person name="Perez M."/>
            <person name="Aroh O."/>
            <person name="Sun Y."/>
            <person name="Lan Y."/>
            <person name="Juniper S.K."/>
            <person name="Young C.R."/>
            <person name="Angers B."/>
            <person name="Qian P.Y."/>
        </authorList>
    </citation>
    <scope>NUCLEOTIDE SEQUENCE</scope>
    <source>
        <strain evidence="5">R07B-5</strain>
    </source>
</reference>
<feature type="transmembrane region" description="Helical" evidence="2">
    <location>
        <begin position="27"/>
        <end position="50"/>
    </location>
</feature>
<evidence type="ECO:0000256" key="2">
    <source>
        <dbReference type="SAM" id="Phobius"/>
    </source>
</evidence>
<dbReference type="AlphaFoldDB" id="A0AAD9L1D1"/>